<proteinExistence type="predicted"/>
<accession>A0A516Q591</accession>
<keyword evidence="3" id="KW-1185">Reference proteome</keyword>
<dbReference type="InterPro" id="IPR018961">
    <property type="entry name" value="DnaJ_homolog_subfam-C_membr-28"/>
</dbReference>
<gene>
    <name evidence="2" type="ORF">FOE78_22960</name>
</gene>
<organism evidence="2 3">
    <name type="scientific">Microlunatus elymi</name>
    <dbReference type="NCBI Taxonomy" id="2596828"/>
    <lineage>
        <taxon>Bacteria</taxon>
        <taxon>Bacillati</taxon>
        <taxon>Actinomycetota</taxon>
        <taxon>Actinomycetes</taxon>
        <taxon>Propionibacteriales</taxon>
        <taxon>Propionibacteriaceae</taxon>
        <taxon>Microlunatus</taxon>
    </lineage>
</organism>
<feature type="domain" description="DnaJ homologue subfamily C member 28 conserved" evidence="1">
    <location>
        <begin position="15"/>
        <end position="78"/>
    </location>
</feature>
<dbReference type="Pfam" id="PF09350">
    <property type="entry name" value="DJC28_CD"/>
    <property type="match status" value="1"/>
</dbReference>
<name>A0A516Q591_9ACTN</name>
<dbReference type="RefSeq" id="WP_143988320.1">
    <property type="nucleotide sequence ID" value="NZ_CP041692.1"/>
</dbReference>
<protein>
    <submittedName>
        <fullName evidence="2">DUF1992 domain-containing protein</fullName>
    </submittedName>
</protein>
<evidence type="ECO:0000259" key="1">
    <source>
        <dbReference type="Pfam" id="PF09350"/>
    </source>
</evidence>
<evidence type="ECO:0000313" key="3">
    <source>
        <dbReference type="Proteomes" id="UP000319263"/>
    </source>
</evidence>
<dbReference type="Proteomes" id="UP000319263">
    <property type="component" value="Chromosome"/>
</dbReference>
<dbReference type="AlphaFoldDB" id="A0A516Q591"/>
<sequence length="136" mass="15739">MNDQQKPRVGESMQDRLIREAQERGEFDNLPGYGKPLPNLTGHGARDWVTQWVQREDLSGVLPPELALRKEAEKIVDTVSELRTEQEVRDVVEELNRRIREMRLRPPSGHNRGPDSFLRTVSADRVVGEWRDQRGT</sequence>
<dbReference type="EMBL" id="CP041692">
    <property type="protein sequence ID" value="QDP98381.1"/>
    <property type="molecule type" value="Genomic_DNA"/>
</dbReference>
<reference evidence="2 3" key="1">
    <citation type="submission" date="2019-07" db="EMBL/GenBank/DDBJ databases">
        <title>Microlunatus dokdonensis sp. nov. isolated from the rhizospheric soil of the wild plant Elymus tsukushiensis.</title>
        <authorList>
            <person name="Ghim S.-Y."/>
            <person name="Hwang Y.-J."/>
            <person name="Son J.-S."/>
            <person name="Shin J.-H."/>
        </authorList>
    </citation>
    <scope>NUCLEOTIDE SEQUENCE [LARGE SCALE GENOMIC DNA]</scope>
    <source>
        <strain evidence="2 3">KUDC0627</strain>
    </source>
</reference>
<evidence type="ECO:0000313" key="2">
    <source>
        <dbReference type="EMBL" id="QDP98381.1"/>
    </source>
</evidence>
<dbReference type="OrthoDB" id="3395286at2"/>
<dbReference type="KEGG" id="mik:FOE78_22960"/>